<gene>
    <name evidence="2" type="ORF">IE81DRAFT_331001</name>
</gene>
<keyword evidence="3" id="KW-1185">Reference proteome</keyword>
<reference evidence="2 3" key="1">
    <citation type="journal article" date="2018" name="Mol. Biol. Evol.">
        <title>Broad Genomic Sampling Reveals a Smut Pathogenic Ancestry of the Fungal Clade Ustilaginomycotina.</title>
        <authorList>
            <person name="Kijpornyongpan T."/>
            <person name="Mondo S.J."/>
            <person name="Barry K."/>
            <person name="Sandor L."/>
            <person name="Lee J."/>
            <person name="Lipzen A."/>
            <person name="Pangilinan J."/>
            <person name="LaButti K."/>
            <person name="Hainaut M."/>
            <person name="Henrissat B."/>
            <person name="Grigoriev I.V."/>
            <person name="Spatafora J.W."/>
            <person name="Aime M.C."/>
        </authorList>
    </citation>
    <scope>NUCLEOTIDE SEQUENCE [LARGE SCALE GENOMIC DNA]</scope>
    <source>
        <strain evidence="2 3">MCA 4658</strain>
    </source>
</reference>
<organism evidence="2 3">
    <name type="scientific">Ceraceosorus guamensis</name>
    <dbReference type="NCBI Taxonomy" id="1522189"/>
    <lineage>
        <taxon>Eukaryota</taxon>
        <taxon>Fungi</taxon>
        <taxon>Dikarya</taxon>
        <taxon>Basidiomycota</taxon>
        <taxon>Ustilaginomycotina</taxon>
        <taxon>Exobasidiomycetes</taxon>
        <taxon>Ceraceosorales</taxon>
        <taxon>Ceraceosoraceae</taxon>
        <taxon>Ceraceosorus</taxon>
    </lineage>
</organism>
<name>A0A316VUK3_9BASI</name>
<evidence type="ECO:0000313" key="2">
    <source>
        <dbReference type="EMBL" id="PWN41296.1"/>
    </source>
</evidence>
<sequence length="294" mass="30124">MAFAQPPQQFAAGGAGAQGMVRKGSEARRNSSSSARQEAASEPANMSSLQQSEDVGGWARRTANNVVMTERERSRLLRTVSTLNKTQGSPAATNPTHADRRSGEAASRSNGSEGTETPPCYETALGADSNADSLSKGKAKAAMLRAISIPNIARAVQGKLISPTSATSPSSATSARTAQNSARASSSFSIDAGPSTPTSPQQSSRSSRHVRSTSSGLPLHPLAVPAGTIPQPNVTFSLPSSPTRSRSSAEAVAASATPIECASEEAQIATTQSVYASCGVKASGWGGRRVHLCG</sequence>
<dbReference type="InParanoid" id="A0A316VUK3"/>
<feature type="compositionally biased region" description="Polar residues" evidence="1">
    <location>
        <begin position="179"/>
        <end position="189"/>
    </location>
</feature>
<dbReference type="EMBL" id="KZ819395">
    <property type="protein sequence ID" value="PWN41296.1"/>
    <property type="molecule type" value="Genomic_DNA"/>
</dbReference>
<proteinExistence type="predicted"/>
<dbReference type="GeneID" id="37037089"/>
<feature type="compositionally biased region" description="Polar residues" evidence="1">
    <location>
        <begin position="79"/>
        <end position="96"/>
    </location>
</feature>
<evidence type="ECO:0000313" key="3">
    <source>
        <dbReference type="Proteomes" id="UP000245783"/>
    </source>
</evidence>
<feature type="compositionally biased region" description="Low complexity" evidence="1">
    <location>
        <begin position="1"/>
        <end position="12"/>
    </location>
</feature>
<feature type="compositionally biased region" description="Low complexity" evidence="1">
    <location>
        <begin position="30"/>
        <end position="44"/>
    </location>
</feature>
<evidence type="ECO:0000256" key="1">
    <source>
        <dbReference type="SAM" id="MobiDB-lite"/>
    </source>
</evidence>
<feature type="compositionally biased region" description="Low complexity" evidence="1">
    <location>
        <begin position="194"/>
        <end position="205"/>
    </location>
</feature>
<dbReference type="Proteomes" id="UP000245783">
    <property type="component" value="Unassembled WGS sequence"/>
</dbReference>
<feature type="compositionally biased region" description="Low complexity" evidence="1">
    <location>
        <begin position="162"/>
        <end position="178"/>
    </location>
</feature>
<dbReference type="AlphaFoldDB" id="A0A316VUK3"/>
<feature type="compositionally biased region" description="Low complexity" evidence="1">
    <location>
        <begin position="237"/>
        <end position="251"/>
    </location>
</feature>
<accession>A0A316VUK3</accession>
<protein>
    <submittedName>
        <fullName evidence="2">Uncharacterized protein</fullName>
    </submittedName>
</protein>
<dbReference type="RefSeq" id="XP_025368456.1">
    <property type="nucleotide sequence ID" value="XM_025515219.1"/>
</dbReference>
<feature type="region of interest" description="Disordered" evidence="1">
    <location>
        <begin position="1"/>
        <end position="132"/>
    </location>
</feature>
<feature type="region of interest" description="Disordered" evidence="1">
    <location>
        <begin position="162"/>
        <end position="251"/>
    </location>
</feature>